<dbReference type="RefSeq" id="WP_089898491.1">
    <property type="nucleotide sequence ID" value="NZ_FOCI01000002.1"/>
</dbReference>
<protein>
    <recommendedName>
        <fullName evidence="3">Flagellar FliJ protein</fullName>
    </recommendedName>
</protein>
<gene>
    <name evidence="1" type="ORF">SAMN04488003_10278</name>
</gene>
<evidence type="ECO:0008006" key="3">
    <source>
        <dbReference type="Google" id="ProtNLM"/>
    </source>
</evidence>
<dbReference type="Proteomes" id="UP000199585">
    <property type="component" value="Unassembled WGS sequence"/>
</dbReference>
<sequence>MTHDGLSGLTGLADMVLHGAQARLSRIQQRETDLRAKIAKIGQDRAEIATRLQGPDDAALAAGADGRWLQWIAMRQTHLNTELLQVLELKRLQIIVVRDAFGRASALAALEADAHVARRRQVERRMARDG</sequence>
<evidence type="ECO:0000313" key="2">
    <source>
        <dbReference type="Proteomes" id="UP000199585"/>
    </source>
</evidence>
<dbReference type="STRING" id="245187.SAMN04488003_10278"/>
<dbReference type="AlphaFoldDB" id="A0A1H7ZPF9"/>
<keyword evidence="2" id="KW-1185">Reference proteome</keyword>
<reference evidence="1 2" key="1">
    <citation type="submission" date="2016-10" db="EMBL/GenBank/DDBJ databases">
        <authorList>
            <person name="de Groot N.N."/>
        </authorList>
    </citation>
    <scope>NUCLEOTIDE SEQUENCE [LARGE SCALE GENOMIC DNA]</scope>
    <source>
        <strain evidence="1 2">DSM 16213</strain>
    </source>
</reference>
<evidence type="ECO:0000313" key="1">
    <source>
        <dbReference type="EMBL" id="SEM60502.1"/>
    </source>
</evidence>
<dbReference type="EMBL" id="FOCI01000002">
    <property type="protein sequence ID" value="SEM60502.1"/>
    <property type="molecule type" value="Genomic_DNA"/>
</dbReference>
<organism evidence="1 2">
    <name type="scientific">Loktanella fryxellensis</name>
    <dbReference type="NCBI Taxonomy" id="245187"/>
    <lineage>
        <taxon>Bacteria</taxon>
        <taxon>Pseudomonadati</taxon>
        <taxon>Pseudomonadota</taxon>
        <taxon>Alphaproteobacteria</taxon>
        <taxon>Rhodobacterales</taxon>
        <taxon>Roseobacteraceae</taxon>
        <taxon>Loktanella</taxon>
    </lineage>
</organism>
<name>A0A1H7ZPF9_9RHOB</name>
<proteinExistence type="predicted"/>
<accession>A0A1H7ZPF9</accession>